<dbReference type="Gene3D" id="1.10.287.180">
    <property type="entry name" value="Transcription elongation factor, GreA/GreB, N-terminal domain"/>
    <property type="match status" value="1"/>
</dbReference>
<dbReference type="GO" id="GO:0070063">
    <property type="term" value="F:RNA polymerase binding"/>
    <property type="evidence" value="ECO:0007669"/>
    <property type="project" value="InterPro"/>
</dbReference>
<evidence type="ECO:0000256" key="7">
    <source>
        <dbReference type="ARBA" id="ARBA00030776"/>
    </source>
</evidence>
<protein>
    <recommendedName>
        <fullName evidence="2 8">Transcription elongation factor GreA</fullName>
    </recommendedName>
    <alternativeName>
        <fullName evidence="7 8">Transcript cleavage factor GreA</fullName>
    </alternativeName>
</protein>
<comment type="function">
    <text evidence="6 8">Necessary for efficient RNA polymerase transcription elongation past template-encoded arresting sites. The arresting sites in DNA have the property of trapping a certain fraction of elongating RNA polymerases that pass through, resulting in locked ternary complexes. Cleavage of the nascent transcript by cleavage factors such as GreA or GreB allows the resumption of elongation from the new 3'terminus. GreA releases sequences of 2 to 3 nucleotides.</text>
</comment>
<dbReference type="FunFam" id="1.10.287.180:FF:000001">
    <property type="entry name" value="Transcription elongation factor GreA"/>
    <property type="match status" value="1"/>
</dbReference>
<feature type="domain" description="Transcription elongation factor GreA/GreB N-terminal" evidence="10">
    <location>
        <begin position="455"/>
        <end position="522"/>
    </location>
</feature>
<keyword evidence="4 8" id="KW-0238">DNA-binding</keyword>
<dbReference type="HAMAP" id="MF_00105">
    <property type="entry name" value="GreA_GreB"/>
    <property type="match status" value="1"/>
</dbReference>
<reference evidence="11 13" key="1">
    <citation type="submission" date="2014-08" db="EMBL/GenBank/DDBJ databases">
        <title>Methylacidiphilum kamchatkense strain Kam1 draft genome sequence.</title>
        <authorList>
            <person name="Birkeland N.-K."/>
            <person name="Erikstad H.A."/>
        </authorList>
    </citation>
    <scope>NUCLEOTIDE SEQUENCE [LARGE SCALE GENOMIC DNA]</scope>
    <source>
        <strain evidence="11 13">Kam1</strain>
    </source>
</reference>
<dbReference type="Pfam" id="PF03449">
    <property type="entry name" value="GreA_GreB_N"/>
    <property type="match status" value="1"/>
</dbReference>
<dbReference type="Pfam" id="PF01272">
    <property type="entry name" value="GreA_GreB"/>
    <property type="match status" value="1"/>
</dbReference>
<dbReference type="GO" id="GO:0032784">
    <property type="term" value="P:regulation of DNA-templated transcription elongation"/>
    <property type="evidence" value="ECO:0007669"/>
    <property type="project" value="UniProtKB-UniRule"/>
</dbReference>
<reference evidence="14" key="3">
    <citation type="submission" date="2019-03" db="EMBL/GenBank/DDBJ databases">
        <title>Complete genome of Methylacidiphilum kamchatkense Kam1.</title>
        <authorList>
            <person name="Kruse T."/>
            <person name="Murarilal Ratnadevi C."/>
            <person name="Erikstad H.-A."/>
            <person name="Birkeland N.-K."/>
        </authorList>
    </citation>
    <scope>NUCLEOTIDE SEQUENCE [LARGE SCALE GENOMIC DNA]</scope>
    <source>
        <strain evidence="14">kam1</strain>
    </source>
</reference>
<reference evidence="12" key="2">
    <citation type="journal article" date="2019" name="BMC Genomics">
        <title>Complete genome sequence analysis of the thermoacidophilic verrucomicrobial methanotroph 'Candidatus Methylacidiphilum kamchatkense' strain Kam1 and comparison with its closest relatives.</title>
        <authorList>
            <person name="Kruse T."/>
            <person name="Ratnadevi C.M."/>
            <person name="Erikstad H.A."/>
            <person name="Birkeland N.K."/>
        </authorList>
    </citation>
    <scope>NUCLEOTIDE SEQUENCE</scope>
    <source>
        <strain evidence="12">Kam1</strain>
    </source>
</reference>
<evidence type="ECO:0000256" key="2">
    <source>
        <dbReference type="ARBA" id="ARBA00013729"/>
    </source>
</evidence>
<dbReference type="OrthoDB" id="9808774at2"/>
<dbReference type="InterPro" id="IPR022691">
    <property type="entry name" value="Tscrpt_elong_fac_GreA/B_N"/>
</dbReference>
<sequence>MTTELIDIISSKEDDEWEQSINSNNFKEGVFCIHRSWGLGKVKKIDESNDCVIIDFKGKPSHQMALDFAYSSLTVLSSNHLLVLKEEKLSYLQKLSLENPVELIKIFVLSFRQKATPERLQAVLCPEVVSADQWKKWWENSKKIIKKSASIRIPTRKSEPIVILDKAPDNYSLFIGTLQSALPPRKKIDALYKILKEIESWNDQDQALKAIASIESLLQQAKEDSFPTLDFVLLKEEIIQKAKISLPSEKEEDLFVYIPEKYDLLLSSLLRLSSINQERVLWLLWERKNKPIELFFDLLTNADGKLADNIVKIFEQSGLTDLLLEKFNRLIRERALSVELLYWLCRNKNNLLQPLLNSDLFYCILYVLERELGSVGKKAEKLYDLLTTGTGLIQGLLSASSLDDVKDITRTVLLSPVFRELDKRSLLGAIVKVRPEVQELISGNRGIEGENTLIVSWSSLEEKKRELDELVRKKIPENSKEIAHARSYGDLRENHEYKAAKEMQAVLMRRKAELESMISKARATDFSDVDTSVVNIGTVVHFTDLKTNTPSSIAILGAWDSNPTKGIISYLAAFGQSLLGHKPGDVVQVAMEDGNTKEIRIDKITRWIDAPSV</sequence>
<evidence type="ECO:0000313" key="14">
    <source>
        <dbReference type="Proteomes" id="UP000315925"/>
    </source>
</evidence>
<dbReference type="RefSeq" id="WP_039722105.1">
    <property type="nucleotide sequence ID" value="NZ_CP037899.1"/>
</dbReference>
<dbReference type="Gene3D" id="3.10.50.30">
    <property type="entry name" value="Transcription elongation factor, GreA/GreB, C-terminal domain"/>
    <property type="match status" value="1"/>
</dbReference>
<dbReference type="EMBL" id="CP037899">
    <property type="protein sequence ID" value="QDQ42470.1"/>
    <property type="molecule type" value="Genomic_DNA"/>
</dbReference>
<dbReference type="Proteomes" id="UP000315925">
    <property type="component" value="Chromosome"/>
</dbReference>
<dbReference type="EMBL" id="JQNX01000008">
    <property type="protein sequence ID" value="KIE58027.1"/>
    <property type="molecule type" value="Genomic_DNA"/>
</dbReference>
<dbReference type="GO" id="GO:0003746">
    <property type="term" value="F:translation elongation factor activity"/>
    <property type="evidence" value="ECO:0007669"/>
    <property type="project" value="UniProtKB-KW"/>
</dbReference>
<evidence type="ECO:0000256" key="4">
    <source>
        <dbReference type="ARBA" id="ARBA00023125"/>
    </source>
</evidence>
<keyword evidence="12" id="KW-0648">Protein biosynthesis</keyword>
<dbReference type="GO" id="GO:0006354">
    <property type="term" value="P:DNA-templated transcription elongation"/>
    <property type="evidence" value="ECO:0007669"/>
    <property type="project" value="TreeGrafter"/>
</dbReference>
<evidence type="ECO:0000256" key="1">
    <source>
        <dbReference type="ARBA" id="ARBA00008213"/>
    </source>
</evidence>
<evidence type="ECO:0000256" key="6">
    <source>
        <dbReference type="ARBA" id="ARBA00024916"/>
    </source>
</evidence>
<keyword evidence="3 8" id="KW-0805">Transcription regulation</keyword>
<gene>
    <name evidence="8" type="primary">greA</name>
    <name evidence="11" type="ORF">A946_10340</name>
    <name evidence="12" type="ORF">kam1_1244</name>
</gene>
<accession>A0A0C1RIY1</accession>
<evidence type="ECO:0000256" key="3">
    <source>
        <dbReference type="ARBA" id="ARBA00023015"/>
    </source>
</evidence>
<dbReference type="InterPro" id="IPR036953">
    <property type="entry name" value="GreA/GreB_C_sf"/>
</dbReference>
<keyword evidence="5 8" id="KW-0804">Transcription</keyword>
<feature type="domain" description="Transcription elongation factor GreA/GreB C-terminal" evidence="9">
    <location>
        <begin position="531"/>
        <end position="605"/>
    </location>
</feature>
<keyword evidence="12" id="KW-0251">Elongation factor</keyword>
<dbReference type="InterPro" id="IPR036805">
    <property type="entry name" value="Tscrpt_elong_fac_GreA/B_N_sf"/>
</dbReference>
<dbReference type="InterPro" id="IPR001437">
    <property type="entry name" value="Tscrpt_elong_fac_GreA/B_C"/>
</dbReference>
<dbReference type="SUPFAM" id="SSF46557">
    <property type="entry name" value="GreA transcript cleavage protein, N-terminal domain"/>
    <property type="match status" value="1"/>
</dbReference>
<organism evidence="12 14">
    <name type="scientific">Methylacidiphilum kamchatkense Kam1</name>
    <dbReference type="NCBI Taxonomy" id="1202785"/>
    <lineage>
        <taxon>Bacteria</taxon>
        <taxon>Pseudomonadati</taxon>
        <taxon>Verrucomicrobiota</taxon>
        <taxon>Methylacidiphilae</taxon>
        <taxon>Methylacidiphilales</taxon>
        <taxon>Methylacidiphilaceae</taxon>
        <taxon>Methylacidiphilum (ex Ratnadevi et al. 2023)</taxon>
    </lineage>
</organism>
<evidence type="ECO:0000256" key="8">
    <source>
        <dbReference type="HAMAP-Rule" id="MF_00105"/>
    </source>
</evidence>
<dbReference type="GO" id="GO:0003677">
    <property type="term" value="F:DNA binding"/>
    <property type="evidence" value="ECO:0007669"/>
    <property type="project" value="UniProtKB-UniRule"/>
</dbReference>
<evidence type="ECO:0000313" key="13">
    <source>
        <dbReference type="Proteomes" id="UP000031594"/>
    </source>
</evidence>
<evidence type="ECO:0000259" key="10">
    <source>
        <dbReference type="Pfam" id="PF03449"/>
    </source>
</evidence>
<comment type="similarity">
    <text evidence="1 8">Belongs to the GreA/GreB family.</text>
</comment>
<dbReference type="SUPFAM" id="SSF54534">
    <property type="entry name" value="FKBP-like"/>
    <property type="match status" value="1"/>
</dbReference>
<evidence type="ECO:0000313" key="11">
    <source>
        <dbReference type="EMBL" id="KIE58027.1"/>
    </source>
</evidence>
<evidence type="ECO:0000259" key="9">
    <source>
        <dbReference type="Pfam" id="PF01272"/>
    </source>
</evidence>
<dbReference type="AlphaFoldDB" id="A0A0C1RIY1"/>
<evidence type="ECO:0000256" key="5">
    <source>
        <dbReference type="ARBA" id="ARBA00023163"/>
    </source>
</evidence>
<dbReference type="PANTHER" id="PTHR30437:SF4">
    <property type="entry name" value="TRANSCRIPTION ELONGATION FACTOR GREA"/>
    <property type="match status" value="1"/>
</dbReference>
<dbReference type="KEGG" id="mkc:kam1_1244"/>
<dbReference type="PANTHER" id="PTHR30437">
    <property type="entry name" value="TRANSCRIPTION ELONGATION FACTOR GREA"/>
    <property type="match status" value="1"/>
</dbReference>
<dbReference type="Proteomes" id="UP000031594">
    <property type="component" value="Unassembled WGS sequence"/>
</dbReference>
<name>A0A0C1RIY1_9BACT</name>
<keyword evidence="13" id="KW-1185">Reference proteome</keyword>
<dbReference type="STRING" id="1202785.A946_10340"/>
<dbReference type="InterPro" id="IPR028624">
    <property type="entry name" value="Tscrpt_elong_fac_GreA/B"/>
</dbReference>
<dbReference type="InterPro" id="IPR023459">
    <property type="entry name" value="Tscrpt_elong_fac_GreA/B_fam"/>
</dbReference>
<proteinExistence type="inferred from homology"/>
<evidence type="ECO:0000313" key="12">
    <source>
        <dbReference type="EMBL" id="QDQ42470.1"/>
    </source>
</evidence>